<sequence length="102" mass="11841">MGLVDLAFDSAKMNSADYQDILYLQQFPRVSFTFQQDNATIHAILVFRIYADNRQFETTKYLQSAICKAWSEVDKSAIKNLVNSMPERIFQVINRNDSCTDY</sequence>
<dbReference type="GO" id="GO:0003676">
    <property type="term" value="F:nucleic acid binding"/>
    <property type="evidence" value="ECO:0007669"/>
    <property type="project" value="InterPro"/>
</dbReference>
<accession>A0A1I7WS80</accession>
<organism evidence="1 2">
    <name type="scientific">Heterorhabditis bacteriophora</name>
    <name type="common">Entomopathogenic nematode worm</name>
    <dbReference type="NCBI Taxonomy" id="37862"/>
    <lineage>
        <taxon>Eukaryota</taxon>
        <taxon>Metazoa</taxon>
        <taxon>Ecdysozoa</taxon>
        <taxon>Nematoda</taxon>
        <taxon>Chromadorea</taxon>
        <taxon>Rhabditida</taxon>
        <taxon>Rhabditina</taxon>
        <taxon>Rhabditomorpha</taxon>
        <taxon>Strongyloidea</taxon>
        <taxon>Heterorhabditidae</taxon>
        <taxon>Heterorhabditis</taxon>
    </lineage>
</organism>
<dbReference type="Gene3D" id="3.30.420.10">
    <property type="entry name" value="Ribonuclease H-like superfamily/Ribonuclease H"/>
    <property type="match status" value="1"/>
</dbReference>
<dbReference type="InterPro" id="IPR036397">
    <property type="entry name" value="RNaseH_sf"/>
</dbReference>
<dbReference type="WBParaSite" id="Hba_07941">
    <property type="protein sequence ID" value="Hba_07941"/>
    <property type="gene ID" value="Hba_07941"/>
</dbReference>
<keyword evidence="1" id="KW-1185">Reference proteome</keyword>
<dbReference type="Proteomes" id="UP000095283">
    <property type="component" value="Unplaced"/>
</dbReference>
<evidence type="ECO:0000313" key="1">
    <source>
        <dbReference type="Proteomes" id="UP000095283"/>
    </source>
</evidence>
<reference evidence="2" key="1">
    <citation type="submission" date="2016-11" db="UniProtKB">
        <authorList>
            <consortium name="WormBaseParasite"/>
        </authorList>
    </citation>
    <scope>IDENTIFICATION</scope>
</reference>
<evidence type="ECO:0000313" key="2">
    <source>
        <dbReference type="WBParaSite" id="Hba_07941"/>
    </source>
</evidence>
<proteinExistence type="predicted"/>
<protein>
    <submittedName>
        <fullName evidence="2">Curli production assembly/transport component CsgE</fullName>
    </submittedName>
</protein>
<name>A0A1I7WS80_HETBA</name>
<dbReference type="AlphaFoldDB" id="A0A1I7WS80"/>